<feature type="compositionally biased region" description="Basic and acidic residues" evidence="4">
    <location>
        <begin position="211"/>
        <end position="223"/>
    </location>
</feature>
<dbReference type="SMART" id="SM00249">
    <property type="entry name" value="PHD"/>
    <property type="match status" value="1"/>
</dbReference>
<dbReference type="EMBL" id="ML975998">
    <property type="protein sequence ID" value="KAF1947416.1"/>
    <property type="molecule type" value="Genomic_DNA"/>
</dbReference>
<dbReference type="Pfam" id="PF20826">
    <property type="entry name" value="PHD_5"/>
    <property type="match status" value="1"/>
</dbReference>
<name>A0A6A5T9J6_9PLEO</name>
<evidence type="ECO:0000313" key="7">
    <source>
        <dbReference type="Proteomes" id="UP000800038"/>
    </source>
</evidence>
<feature type="compositionally biased region" description="Acidic residues" evidence="4">
    <location>
        <begin position="348"/>
        <end position="358"/>
    </location>
</feature>
<dbReference type="InterPro" id="IPR013083">
    <property type="entry name" value="Znf_RING/FYVE/PHD"/>
</dbReference>
<dbReference type="Gene3D" id="3.30.40.10">
    <property type="entry name" value="Zinc/RING finger domain, C3HC4 (zinc finger)"/>
    <property type="match status" value="1"/>
</dbReference>
<dbReference type="SUPFAM" id="SSF57903">
    <property type="entry name" value="FYVE/PHD zinc finger"/>
    <property type="match status" value="1"/>
</dbReference>
<keyword evidence="3" id="KW-0862">Zinc</keyword>
<dbReference type="GO" id="GO:0008270">
    <property type="term" value="F:zinc ion binding"/>
    <property type="evidence" value="ECO:0007669"/>
    <property type="project" value="UniProtKB-KW"/>
</dbReference>
<feature type="compositionally biased region" description="Basic and acidic residues" evidence="4">
    <location>
        <begin position="374"/>
        <end position="393"/>
    </location>
</feature>
<dbReference type="InterPro" id="IPR001965">
    <property type="entry name" value="Znf_PHD"/>
</dbReference>
<evidence type="ECO:0000256" key="1">
    <source>
        <dbReference type="ARBA" id="ARBA00022723"/>
    </source>
</evidence>
<evidence type="ECO:0000256" key="4">
    <source>
        <dbReference type="SAM" id="MobiDB-lite"/>
    </source>
</evidence>
<proteinExistence type="predicted"/>
<feature type="compositionally biased region" description="Polar residues" evidence="4">
    <location>
        <begin position="155"/>
        <end position="170"/>
    </location>
</feature>
<dbReference type="PROSITE" id="PS01359">
    <property type="entry name" value="ZF_PHD_1"/>
    <property type="match status" value="1"/>
</dbReference>
<gene>
    <name evidence="6" type="ORF">EJ02DRAFT_333800</name>
</gene>
<feature type="domain" description="Zinc finger PHD-type" evidence="5">
    <location>
        <begin position="539"/>
        <end position="584"/>
    </location>
</feature>
<dbReference type="InterPro" id="IPR019786">
    <property type="entry name" value="Zinc_finger_PHD-type_CS"/>
</dbReference>
<protein>
    <recommendedName>
        <fullName evidence="5">Zinc finger PHD-type domain-containing protein</fullName>
    </recommendedName>
</protein>
<evidence type="ECO:0000313" key="6">
    <source>
        <dbReference type="EMBL" id="KAF1947416.1"/>
    </source>
</evidence>
<feature type="compositionally biased region" description="Polar residues" evidence="4">
    <location>
        <begin position="230"/>
        <end position="241"/>
    </location>
</feature>
<organism evidence="6 7">
    <name type="scientific">Clathrospora elynae</name>
    <dbReference type="NCBI Taxonomy" id="706981"/>
    <lineage>
        <taxon>Eukaryota</taxon>
        <taxon>Fungi</taxon>
        <taxon>Dikarya</taxon>
        <taxon>Ascomycota</taxon>
        <taxon>Pezizomycotina</taxon>
        <taxon>Dothideomycetes</taxon>
        <taxon>Pleosporomycetidae</taxon>
        <taxon>Pleosporales</taxon>
        <taxon>Diademaceae</taxon>
        <taxon>Clathrospora</taxon>
    </lineage>
</organism>
<feature type="region of interest" description="Disordered" evidence="4">
    <location>
        <begin position="1"/>
        <end position="34"/>
    </location>
</feature>
<reference evidence="6" key="1">
    <citation type="journal article" date="2020" name="Stud. Mycol.">
        <title>101 Dothideomycetes genomes: a test case for predicting lifestyles and emergence of pathogens.</title>
        <authorList>
            <person name="Haridas S."/>
            <person name="Albert R."/>
            <person name="Binder M."/>
            <person name="Bloem J."/>
            <person name="Labutti K."/>
            <person name="Salamov A."/>
            <person name="Andreopoulos B."/>
            <person name="Baker S."/>
            <person name="Barry K."/>
            <person name="Bills G."/>
            <person name="Bluhm B."/>
            <person name="Cannon C."/>
            <person name="Castanera R."/>
            <person name="Culley D."/>
            <person name="Daum C."/>
            <person name="Ezra D."/>
            <person name="Gonzalez J."/>
            <person name="Henrissat B."/>
            <person name="Kuo A."/>
            <person name="Liang C."/>
            <person name="Lipzen A."/>
            <person name="Lutzoni F."/>
            <person name="Magnuson J."/>
            <person name="Mondo S."/>
            <person name="Nolan M."/>
            <person name="Ohm R."/>
            <person name="Pangilinan J."/>
            <person name="Park H.-J."/>
            <person name="Ramirez L."/>
            <person name="Alfaro M."/>
            <person name="Sun H."/>
            <person name="Tritt A."/>
            <person name="Yoshinaga Y."/>
            <person name="Zwiers L.-H."/>
            <person name="Turgeon B."/>
            <person name="Goodwin S."/>
            <person name="Spatafora J."/>
            <person name="Crous P."/>
            <person name="Grigoriev I."/>
        </authorList>
    </citation>
    <scope>NUCLEOTIDE SEQUENCE</scope>
    <source>
        <strain evidence="6">CBS 161.51</strain>
    </source>
</reference>
<feature type="region of interest" description="Disordered" evidence="4">
    <location>
        <begin position="348"/>
        <end position="414"/>
    </location>
</feature>
<feature type="compositionally biased region" description="Low complexity" evidence="4">
    <location>
        <begin position="143"/>
        <end position="154"/>
    </location>
</feature>
<keyword evidence="2" id="KW-0863">Zinc-finger</keyword>
<evidence type="ECO:0000259" key="5">
    <source>
        <dbReference type="SMART" id="SM00249"/>
    </source>
</evidence>
<dbReference type="Proteomes" id="UP000800038">
    <property type="component" value="Unassembled WGS sequence"/>
</dbReference>
<dbReference type="OrthoDB" id="436852at2759"/>
<accession>A0A6A5T9J6</accession>
<sequence>MDFSQMQTPPPTRDATSRRSLQQSVGNGFATPGTVIQRTPNQVPAPEALFDQTPFGFANLQYTPDMMQFPNNAPMSAPPMPHSRLFWDPANDGMQMDVDVPLAADPFGATPHMIEQNMNWQAFNPPATNQIPPQSFQGLHGMSSPRPVSSFTSSHMGQRQNSRPGSFVSTSAGVDPSMLFSFSGPDMTTSFGNMPQQTIKTVGLRQPYETQARDAQVEREMAKKAKSQHSRTNTNSSSGSAENVMPGLQRSNTDSGMRRSRPTPVESRVIITATTSTIPRRSSPLKRQSVGSLKSIPEVRRPRTRLIIDETGRARTETVPAKDDEETPRIIRQASQQDLRRQYPGLYEEDDTESEGDEPALIMSRNNSFTVPQPERRASKHARADSGGLERSHSFKIARPASRPSTGAFDKASFEPVRPLRRAAENAARRFSMMDFPTSADSFRANEDQHMPDSPGDALGALKKVVACRQQRIERASQNTLKAHNQRWAQASAELTNATTPHDHCHYDPFTNSFNGSPNTDCLTTPSTDRSSLSSDSTRCVCKGFDDGGQGMILCECCDKWLHLRCVGLHEGSLPPVYVCVYCTGNTPVARGGRIRGPVPMDSPLTHKSMFRR</sequence>
<dbReference type="InterPro" id="IPR011011">
    <property type="entry name" value="Znf_FYVE_PHD"/>
</dbReference>
<dbReference type="AlphaFoldDB" id="A0A6A5T9J6"/>
<feature type="region of interest" description="Disordered" evidence="4">
    <location>
        <begin position="138"/>
        <end position="170"/>
    </location>
</feature>
<evidence type="ECO:0000256" key="3">
    <source>
        <dbReference type="ARBA" id="ARBA00022833"/>
    </source>
</evidence>
<keyword evidence="7" id="KW-1185">Reference proteome</keyword>
<evidence type="ECO:0000256" key="2">
    <source>
        <dbReference type="ARBA" id="ARBA00022771"/>
    </source>
</evidence>
<keyword evidence="1" id="KW-0479">Metal-binding</keyword>
<feature type="region of interest" description="Disordered" evidence="4">
    <location>
        <begin position="200"/>
        <end position="265"/>
    </location>
</feature>